<feature type="transmembrane region" description="Helical" evidence="1">
    <location>
        <begin position="94"/>
        <end position="114"/>
    </location>
</feature>
<dbReference type="AlphaFoldDB" id="A0A166GU58"/>
<evidence type="ECO:0000313" key="2">
    <source>
        <dbReference type="EMBL" id="KZL40186.1"/>
    </source>
</evidence>
<dbReference type="EMBL" id="JYDC01000041">
    <property type="protein sequence ID" value="KZL40186.1"/>
    <property type="molecule type" value="Genomic_DNA"/>
</dbReference>
<dbReference type="PATRIC" id="fig|33960.6.peg.2324"/>
<protein>
    <submittedName>
        <fullName evidence="2">Uncharacterized protein</fullName>
    </submittedName>
</protein>
<evidence type="ECO:0000256" key="1">
    <source>
        <dbReference type="SAM" id="Phobius"/>
    </source>
</evidence>
<feature type="transmembrane region" description="Helical" evidence="1">
    <location>
        <begin position="230"/>
        <end position="250"/>
    </location>
</feature>
<evidence type="ECO:0000313" key="3">
    <source>
        <dbReference type="Proteomes" id="UP000076480"/>
    </source>
</evidence>
<feature type="transmembrane region" description="Helical" evidence="1">
    <location>
        <begin position="144"/>
        <end position="171"/>
    </location>
</feature>
<proteinExistence type="predicted"/>
<name>A0A166GU58_SECCO</name>
<feature type="transmembrane region" description="Helical" evidence="1">
    <location>
        <begin position="20"/>
        <end position="40"/>
    </location>
</feature>
<comment type="caution">
    <text evidence="2">The sequence shown here is derived from an EMBL/GenBank/DDBJ whole genome shotgun (WGS) entry which is preliminary data.</text>
</comment>
<reference evidence="2 3" key="1">
    <citation type="submission" date="2015-02" db="EMBL/GenBank/DDBJ databases">
        <title>Draft genome sequence of Lactobacillus collinoides CUPV2371 isolated from a natural cider, the first genome sequence of a strain of this species.</title>
        <authorList>
            <person name="Puertas A.I."/>
            <person name="Spano G."/>
            <person name="Capozzi V."/>
            <person name="Lamontanara A."/>
            <person name="Orru L."/>
            <person name="Duenas M.T."/>
        </authorList>
    </citation>
    <scope>NUCLEOTIDE SEQUENCE [LARGE SCALE GENOMIC DNA]</scope>
    <source>
        <strain evidence="2 3">237</strain>
    </source>
</reference>
<dbReference type="Proteomes" id="UP000076480">
    <property type="component" value="Unassembled WGS sequence"/>
</dbReference>
<feature type="transmembrane region" description="Helical" evidence="1">
    <location>
        <begin position="52"/>
        <end position="73"/>
    </location>
</feature>
<keyword evidence="1" id="KW-1133">Transmembrane helix</keyword>
<keyword evidence="1" id="KW-0812">Transmembrane</keyword>
<organism evidence="2 3">
    <name type="scientific">Secundilactobacillus collinoides</name>
    <name type="common">Lactobacillus collinoides</name>
    <dbReference type="NCBI Taxonomy" id="33960"/>
    <lineage>
        <taxon>Bacteria</taxon>
        <taxon>Bacillati</taxon>
        <taxon>Bacillota</taxon>
        <taxon>Bacilli</taxon>
        <taxon>Lactobacillales</taxon>
        <taxon>Lactobacillaceae</taxon>
        <taxon>Secundilactobacillus</taxon>
    </lineage>
</organism>
<dbReference type="OrthoDB" id="2249484at2"/>
<gene>
    <name evidence="2" type="ORF">TY91_08670</name>
</gene>
<dbReference type="RefSeq" id="WP_056996288.1">
    <property type="nucleotide sequence ID" value="NZ_JYDC01000041.1"/>
</dbReference>
<keyword evidence="3" id="KW-1185">Reference proteome</keyword>
<sequence length="258" mass="28650">MRFKVAFSYLLRTYLKTLGFFYACAVAGIVILPALITVILGQAQHYTLADALPGGLTAIVLGFYLIVYGAITYDGFKLFIQNGIGRKTYFWSKTAALGVIILFGELINILYGWIYENVITTRHGGSMMFFELYGKYFHNKAIDWLSVVVITVLFIGCFLATSMAVGSLLGLFSRRIQVTLVVGIPILLFIILTVLISVNTTSSLKLTWIYDVLTFMAGYHKQAVGQLNPFAPMISGAVYILIMLGISYGFTLKLRVPR</sequence>
<feature type="transmembrane region" description="Helical" evidence="1">
    <location>
        <begin position="178"/>
        <end position="198"/>
    </location>
</feature>
<keyword evidence="1" id="KW-0472">Membrane</keyword>
<accession>A0A166GU58</accession>